<gene>
    <name evidence="4" type="ORF">DWB68_11510</name>
</gene>
<dbReference type="Proteomes" id="UP000265419">
    <property type="component" value="Unassembled WGS sequence"/>
</dbReference>
<protein>
    <recommendedName>
        <fullName evidence="2">Deoxyguanosinetriphosphate triphosphohydrolase-like protein</fullName>
    </recommendedName>
</protein>
<organism evidence="4 5">
    <name type="scientific">Galactobacter valiniphilus</name>
    <dbReference type="NCBI Taxonomy" id="2676122"/>
    <lineage>
        <taxon>Bacteria</taxon>
        <taxon>Bacillati</taxon>
        <taxon>Actinomycetota</taxon>
        <taxon>Actinomycetes</taxon>
        <taxon>Micrococcales</taxon>
        <taxon>Micrococcaceae</taxon>
        <taxon>Galactobacter</taxon>
    </lineage>
</organism>
<dbReference type="InterPro" id="IPR006674">
    <property type="entry name" value="HD_domain"/>
</dbReference>
<sequence length="442" mass="48844">MASVPHAVRTPGYGEWDEERWVPEPPKKAYRTAFERDRARVLHSSALRRLGAKTQVVAPYSDDFVRTRLTHSLEVAQVGRELGATLGCDPDVVDTACLSHDLGHPPFGHNGEKTLDVLAAACGGFEGNAQTLRLLTRLETKTFRANGASAGLNLTRASLDAACKYPWPRSEAPQTSEGKPTRKFGVYEDDEPVFRWLRGAGASQGPGDDVPAPGQSCLEAQVMDLADDISYSVHDVEDAVNAGRFQLRWVREGSQRQRVIEYTRRWYLPGAADDEIDAALRRLEGTDEWVPLVDGTRRSLAALKDMTSQFIGRFSSAALRATREQYGPAALTRYNASLVVPRETEFEIAVMKGLATAYVMTSEERQPIYERQGEVLSGLVELLSETGDRYLEPIFAEDWRLAADDAGRLRAVIDQVASLTDSSALEWHQTLVAGSAFEARLF</sequence>
<comment type="caution">
    <text evidence="4">The sequence shown here is derived from an EMBL/GenBank/DDBJ whole genome shotgun (WGS) entry which is preliminary data.</text>
</comment>
<dbReference type="PANTHER" id="PTHR11373:SF32">
    <property type="entry name" value="DEOXYGUANOSINETRIPHOSPHATE TRIPHOSPHOHYDROLASE"/>
    <property type="match status" value="1"/>
</dbReference>
<dbReference type="PROSITE" id="PS51831">
    <property type="entry name" value="HD"/>
    <property type="match status" value="1"/>
</dbReference>
<dbReference type="NCBIfam" id="NF002829">
    <property type="entry name" value="PRK03007.1"/>
    <property type="match status" value="1"/>
</dbReference>
<evidence type="ECO:0000256" key="1">
    <source>
        <dbReference type="ARBA" id="ARBA00022801"/>
    </source>
</evidence>
<dbReference type="GO" id="GO:0006203">
    <property type="term" value="P:dGTP catabolic process"/>
    <property type="evidence" value="ECO:0007669"/>
    <property type="project" value="TreeGrafter"/>
</dbReference>
<name>A0A399J8V4_9MICC</name>
<accession>A0A399J8V4</accession>
<dbReference type="PANTHER" id="PTHR11373">
    <property type="entry name" value="DEOXYNUCLEOSIDE TRIPHOSPHATE TRIPHOSPHOHYDROLASE"/>
    <property type="match status" value="1"/>
</dbReference>
<evidence type="ECO:0000313" key="5">
    <source>
        <dbReference type="Proteomes" id="UP000265419"/>
    </source>
</evidence>
<keyword evidence="5" id="KW-1185">Reference proteome</keyword>
<dbReference type="AlphaFoldDB" id="A0A399J8V4"/>
<dbReference type="HAMAP" id="MF_01212">
    <property type="entry name" value="dGTPase_type2"/>
    <property type="match status" value="1"/>
</dbReference>
<dbReference type="GO" id="GO:0008832">
    <property type="term" value="F:dGTPase activity"/>
    <property type="evidence" value="ECO:0007669"/>
    <property type="project" value="TreeGrafter"/>
</dbReference>
<feature type="domain" description="HD" evidence="3">
    <location>
        <begin position="68"/>
        <end position="232"/>
    </location>
</feature>
<dbReference type="NCBIfam" id="TIGR01353">
    <property type="entry name" value="dGTP_triPase"/>
    <property type="match status" value="1"/>
</dbReference>
<dbReference type="Gene3D" id="1.10.3210.10">
    <property type="entry name" value="Hypothetical protein af1432"/>
    <property type="match status" value="1"/>
</dbReference>
<dbReference type="InterPro" id="IPR006261">
    <property type="entry name" value="dGTPase"/>
</dbReference>
<reference evidence="4 5" key="1">
    <citation type="submission" date="2018-07" db="EMBL/GenBank/DDBJ databases">
        <title>Arthrobacter sp. nov., isolated from raw cow's milk with high bacterial count.</title>
        <authorList>
            <person name="Hahne J."/>
            <person name="Isele D."/>
            <person name="Lipski A."/>
        </authorList>
    </citation>
    <scope>NUCLEOTIDE SEQUENCE [LARGE SCALE GENOMIC DNA]</scope>
    <source>
        <strain evidence="4 5">JZ R-35</strain>
    </source>
</reference>
<dbReference type="Pfam" id="PF13286">
    <property type="entry name" value="HD_assoc"/>
    <property type="match status" value="1"/>
</dbReference>
<evidence type="ECO:0000313" key="4">
    <source>
        <dbReference type="EMBL" id="RII41694.1"/>
    </source>
</evidence>
<dbReference type="InterPro" id="IPR026875">
    <property type="entry name" value="PHydrolase_assoc_dom"/>
</dbReference>
<proteinExistence type="inferred from homology"/>
<dbReference type="SUPFAM" id="SSF109604">
    <property type="entry name" value="HD-domain/PDEase-like"/>
    <property type="match status" value="1"/>
</dbReference>
<evidence type="ECO:0000256" key="2">
    <source>
        <dbReference type="HAMAP-Rule" id="MF_01212"/>
    </source>
</evidence>
<dbReference type="SMART" id="SM00471">
    <property type="entry name" value="HDc"/>
    <property type="match status" value="1"/>
</dbReference>
<comment type="similarity">
    <text evidence="2">Belongs to the dGTPase family. Type 2 subfamily.</text>
</comment>
<dbReference type="CDD" id="cd00077">
    <property type="entry name" value="HDc"/>
    <property type="match status" value="1"/>
</dbReference>
<dbReference type="InterPro" id="IPR023023">
    <property type="entry name" value="dNTPase_2"/>
</dbReference>
<dbReference type="EMBL" id="QQXK01000023">
    <property type="protein sequence ID" value="RII41694.1"/>
    <property type="molecule type" value="Genomic_DNA"/>
</dbReference>
<dbReference type="InterPro" id="IPR003607">
    <property type="entry name" value="HD/PDEase_dom"/>
</dbReference>
<dbReference type="InterPro" id="IPR050135">
    <property type="entry name" value="dGTPase-like"/>
</dbReference>
<evidence type="ECO:0000259" key="3">
    <source>
        <dbReference type="PROSITE" id="PS51831"/>
    </source>
</evidence>
<dbReference type="Pfam" id="PF01966">
    <property type="entry name" value="HD"/>
    <property type="match status" value="1"/>
</dbReference>
<keyword evidence="1 2" id="KW-0378">Hydrolase</keyword>